<name>A0A7J3ZJ69_9CREN</name>
<comment type="similarity">
    <text evidence="1 6">Belongs to the glutaminase PdxT/SNO family.</text>
</comment>
<dbReference type="EC" id="3.5.1.2" evidence="6"/>
<dbReference type="AlphaFoldDB" id="A0A7J3ZJ69"/>
<dbReference type="PANTHER" id="PTHR31559:SF0">
    <property type="entry name" value="PYRIDOXAL 5'-PHOSPHATE SYNTHASE SUBUNIT SNO1-RELATED"/>
    <property type="match status" value="1"/>
</dbReference>
<evidence type="ECO:0000256" key="8">
    <source>
        <dbReference type="PIRSR" id="PIRSR005639-2"/>
    </source>
</evidence>
<dbReference type="GO" id="GO:0008614">
    <property type="term" value="P:pyridoxine metabolic process"/>
    <property type="evidence" value="ECO:0007669"/>
    <property type="project" value="TreeGrafter"/>
</dbReference>
<dbReference type="GO" id="GO:1903600">
    <property type="term" value="C:glutaminase complex"/>
    <property type="evidence" value="ECO:0007669"/>
    <property type="project" value="TreeGrafter"/>
</dbReference>
<evidence type="ECO:0000256" key="4">
    <source>
        <dbReference type="ARBA" id="ARBA00023239"/>
    </source>
</evidence>
<dbReference type="GO" id="GO:0004359">
    <property type="term" value="F:glutaminase activity"/>
    <property type="evidence" value="ECO:0007669"/>
    <property type="project" value="UniProtKB-UniRule"/>
</dbReference>
<comment type="subunit">
    <text evidence="6">In the presence of PdxS, forms a dodecamer of heterodimers. Only shows activity in the heterodimer.</text>
</comment>
<dbReference type="PROSITE" id="PS51273">
    <property type="entry name" value="GATASE_TYPE_1"/>
    <property type="match status" value="1"/>
</dbReference>
<comment type="catalytic activity">
    <reaction evidence="6">
        <text>aldehydo-D-ribose 5-phosphate + D-glyceraldehyde 3-phosphate + L-glutamine = pyridoxal 5'-phosphate + L-glutamate + phosphate + 3 H2O + H(+)</text>
        <dbReference type="Rhea" id="RHEA:31507"/>
        <dbReference type="ChEBI" id="CHEBI:15377"/>
        <dbReference type="ChEBI" id="CHEBI:15378"/>
        <dbReference type="ChEBI" id="CHEBI:29985"/>
        <dbReference type="ChEBI" id="CHEBI:43474"/>
        <dbReference type="ChEBI" id="CHEBI:58273"/>
        <dbReference type="ChEBI" id="CHEBI:58359"/>
        <dbReference type="ChEBI" id="CHEBI:59776"/>
        <dbReference type="ChEBI" id="CHEBI:597326"/>
        <dbReference type="EC" id="4.3.3.6"/>
    </reaction>
</comment>
<dbReference type="GO" id="GO:0042823">
    <property type="term" value="P:pyridoxal phosphate biosynthetic process"/>
    <property type="evidence" value="ECO:0007669"/>
    <property type="project" value="UniProtKB-UniRule"/>
</dbReference>
<keyword evidence="4 6" id="KW-0456">Lyase</keyword>
<gene>
    <name evidence="6 9" type="primary">pdxT</name>
    <name evidence="9" type="ORF">ENM78_01365</name>
</gene>
<feature type="binding site" evidence="6 8">
    <location>
        <position position="116"/>
    </location>
    <ligand>
        <name>L-glutamine</name>
        <dbReference type="ChEBI" id="CHEBI:58359"/>
    </ligand>
</feature>
<organism evidence="9">
    <name type="scientific">Fervidicoccus fontis</name>
    <dbReference type="NCBI Taxonomy" id="683846"/>
    <lineage>
        <taxon>Archaea</taxon>
        <taxon>Thermoproteota</taxon>
        <taxon>Thermoprotei</taxon>
        <taxon>Fervidicoccales</taxon>
        <taxon>Fervidicoccaceae</taxon>
        <taxon>Fervidicoccus</taxon>
    </lineage>
</organism>
<comment type="catalytic activity">
    <reaction evidence="5 6">
        <text>L-glutamine + H2O = L-glutamate + NH4(+)</text>
        <dbReference type="Rhea" id="RHEA:15889"/>
        <dbReference type="ChEBI" id="CHEBI:15377"/>
        <dbReference type="ChEBI" id="CHEBI:28938"/>
        <dbReference type="ChEBI" id="CHEBI:29985"/>
        <dbReference type="ChEBI" id="CHEBI:58359"/>
        <dbReference type="EC" id="3.5.1.2"/>
    </reaction>
</comment>
<sequence>MKIGVLALQGDCPEHEIAIERAARKLNLDVSTARVKSKADLSDISGIVLPGGESTTIGRLLKRTGLLEPLREELERGLPALGTCSGAVLLASEVRDRVVREVSQPILRVMSIEVLRNAFGRQRESFEATVEVEGVGQIRGAFIRAPVIVRVWGAARPLARIEHPLTGSVIAVAIENNMIASIFHPEVTGEIGLHALLLDLARGRL</sequence>
<accession>A0A7J3ZJ69</accession>
<dbReference type="Pfam" id="PF01174">
    <property type="entry name" value="SNO"/>
    <property type="match status" value="1"/>
</dbReference>
<dbReference type="EC" id="4.3.3.6" evidence="6"/>
<evidence type="ECO:0000256" key="7">
    <source>
        <dbReference type="PIRSR" id="PIRSR005639-1"/>
    </source>
</evidence>
<dbReference type="PROSITE" id="PS01236">
    <property type="entry name" value="PDXT_SNO_1"/>
    <property type="match status" value="1"/>
</dbReference>
<dbReference type="HAMAP" id="MF_01615">
    <property type="entry name" value="PdxT"/>
    <property type="match status" value="1"/>
</dbReference>
<dbReference type="GO" id="GO:0036381">
    <property type="term" value="F:pyridoxal 5'-phosphate synthase (glutamine hydrolysing) activity"/>
    <property type="evidence" value="ECO:0007669"/>
    <property type="project" value="UniProtKB-UniRule"/>
</dbReference>
<feature type="active site" description="Nucleophile" evidence="6 7">
    <location>
        <position position="84"/>
    </location>
</feature>
<protein>
    <recommendedName>
        <fullName evidence="6">Pyridoxal 5'-phosphate synthase subunit PdxT</fullName>
        <ecNumber evidence="6">4.3.3.6</ecNumber>
    </recommendedName>
    <alternativeName>
        <fullName evidence="6">Pdx2</fullName>
    </alternativeName>
    <alternativeName>
        <fullName evidence="6">Pyridoxal 5'-phosphate synthase glutaminase subunit</fullName>
        <ecNumber evidence="6">3.5.1.2</ecNumber>
    </alternativeName>
</protein>
<dbReference type="Gene3D" id="3.40.50.880">
    <property type="match status" value="1"/>
</dbReference>
<dbReference type="InterPro" id="IPR002161">
    <property type="entry name" value="PdxT/SNO"/>
</dbReference>
<feature type="binding site" evidence="6 8">
    <location>
        <begin position="52"/>
        <end position="54"/>
    </location>
    <ligand>
        <name>L-glutamine</name>
        <dbReference type="ChEBI" id="CHEBI:58359"/>
    </ligand>
</feature>
<dbReference type="InterPro" id="IPR029062">
    <property type="entry name" value="Class_I_gatase-like"/>
</dbReference>
<feature type="active site" description="Charge relay system" evidence="6 7">
    <location>
        <position position="184"/>
    </location>
</feature>
<evidence type="ECO:0000256" key="3">
    <source>
        <dbReference type="ARBA" id="ARBA00022962"/>
    </source>
</evidence>
<dbReference type="PROSITE" id="PS51130">
    <property type="entry name" value="PDXT_SNO_2"/>
    <property type="match status" value="1"/>
</dbReference>
<evidence type="ECO:0000256" key="1">
    <source>
        <dbReference type="ARBA" id="ARBA00008345"/>
    </source>
</evidence>
<dbReference type="NCBIfam" id="TIGR03800">
    <property type="entry name" value="PLP_synth_Pdx2"/>
    <property type="match status" value="1"/>
</dbReference>
<comment type="pathway">
    <text evidence="6">Cofactor biosynthesis; pyridoxal 5'-phosphate biosynthesis.</text>
</comment>
<comment type="function">
    <text evidence="6">Catalyzes the hydrolysis of glutamine to glutamate and ammonia as part of the biosynthesis of pyridoxal 5'-phosphate. The resulting ammonia molecule is channeled to the active site of PdxS.</text>
</comment>
<comment type="caution">
    <text evidence="9">The sequence shown here is derived from an EMBL/GenBank/DDBJ whole genome shotgun (WGS) entry which is preliminary data.</text>
</comment>
<evidence type="ECO:0000256" key="2">
    <source>
        <dbReference type="ARBA" id="ARBA00022801"/>
    </source>
</evidence>
<feature type="binding site" evidence="6 8">
    <location>
        <begin position="143"/>
        <end position="144"/>
    </location>
    <ligand>
        <name>L-glutamine</name>
        <dbReference type="ChEBI" id="CHEBI:58359"/>
    </ligand>
</feature>
<evidence type="ECO:0000313" key="9">
    <source>
        <dbReference type="EMBL" id="HHQ80103.1"/>
    </source>
</evidence>
<evidence type="ECO:0000256" key="5">
    <source>
        <dbReference type="ARBA" id="ARBA00049534"/>
    </source>
</evidence>
<feature type="active site" description="Charge relay system" evidence="6 7">
    <location>
        <position position="186"/>
    </location>
</feature>
<evidence type="ECO:0000256" key="6">
    <source>
        <dbReference type="HAMAP-Rule" id="MF_01615"/>
    </source>
</evidence>
<dbReference type="UniPathway" id="UPA00245"/>
<dbReference type="GO" id="GO:0006543">
    <property type="term" value="P:L-glutamine catabolic process"/>
    <property type="evidence" value="ECO:0007669"/>
    <property type="project" value="UniProtKB-UniRule"/>
</dbReference>
<dbReference type="PANTHER" id="PTHR31559">
    <property type="entry name" value="PYRIDOXAL 5'-PHOSPHATE SYNTHASE SUBUNIT SNO"/>
    <property type="match status" value="1"/>
</dbReference>
<dbReference type="EMBL" id="DRZC01000019">
    <property type="protein sequence ID" value="HHQ80103.1"/>
    <property type="molecule type" value="Genomic_DNA"/>
</dbReference>
<proteinExistence type="inferred from homology"/>
<dbReference type="GO" id="GO:0005829">
    <property type="term" value="C:cytosol"/>
    <property type="evidence" value="ECO:0007669"/>
    <property type="project" value="TreeGrafter"/>
</dbReference>
<keyword evidence="2 6" id="KW-0378">Hydrolase</keyword>
<dbReference type="PIRSF" id="PIRSF005639">
    <property type="entry name" value="Glut_amidoT_SNO"/>
    <property type="match status" value="1"/>
</dbReference>
<dbReference type="SUPFAM" id="SSF52317">
    <property type="entry name" value="Class I glutamine amidotransferase-like"/>
    <property type="match status" value="1"/>
</dbReference>
<reference evidence="9" key="1">
    <citation type="journal article" date="2020" name="mSystems">
        <title>Genome- and Community-Level Interaction Insights into Carbon Utilization and Element Cycling Functions of Hydrothermarchaeota in Hydrothermal Sediment.</title>
        <authorList>
            <person name="Zhou Z."/>
            <person name="Liu Y."/>
            <person name="Xu W."/>
            <person name="Pan J."/>
            <person name="Luo Z.H."/>
            <person name="Li M."/>
        </authorList>
    </citation>
    <scope>NUCLEOTIDE SEQUENCE [LARGE SCALE GENOMIC DNA]</scope>
    <source>
        <strain evidence="9">SpSt-1116</strain>
    </source>
</reference>
<dbReference type="InterPro" id="IPR021196">
    <property type="entry name" value="PdxT/SNO_CS"/>
</dbReference>
<keyword evidence="3 6" id="KW-0315">Glutamine amidotransferase</keyword>
<keyword evidence="6" id="KW-0663">Pyridoxal phosphate</keyword>